<keyword evidence="4" id="KW-0804">Transcription</keyword>
<dbReference type="PANTHER" id="PTHR45735">
    <property type="entry name" value="CLEAVAGE STIMULATION FACTOR SUBUNIT 2"/>
    <property type="match status" value="1"/>
</dbReference>
<feature type="compositionally biased region" description="Low complexity" evidence="7">
    <location>
        <begin position="1106"/>
        <end position="1123"/>
    </location>
</feature>
<evidence type="ECO:0000256" key="1">
    <source>
        <dbReference type="ARBA" id="ARBA00004123"/>
    </source>
</evidence>
<dbReference type="EMBL" id="VDCV01000002">
    <property type="protein sequence ID" value="KAB5568442.1"/>
    <property type="molecule type" value="Genomic_DNA"/>
</dbReference>
<dbReference type="GO" id="GO:0003729">
    <property type="term" value="F:mRNA binding"/>
    <property type="evidence" value="ECO:0007669"/>
    <property type="project" value="TreeGrafter"/>
</dbReference>
<evidence type="ECO:0000256" key="2">
    <source>
        <dbReference type="ARBA" id="ARBA00023015"/>
    </source>
</evidence>
<dbReference type="InterPro" id="IPR035979">
    <property type="entry name" value="RBD_domain_sf"/>
</dbReference>
<feature type="region of interest" description="Disordered" evidence="7">
    <location>
        <begin position="1015"/>
        <end position="1090"/>
    </location>
</feature>
<name>A0A5N5NMA6_9ROSI</name>
<dbReference type="PROSITE" id="PS50102">
    <property type="entry name" value="RRM"/>
    <property type="match status" value="1"/>
</dbReference>
<gene>
    <name evidence="10" type="ORF">DKX38_002235</name>
</gene>
<dbReference type="PANTHER" id="PTHR45735:SF2">
    <property type="entry name" value="CLEAVAGE STIMULATION FACTOR SUBUNIT 2"/>
    <property type="match status" value="1"/>
</dbReference>
<evidence type="ECO:0000313" key="10">
    <source>
        <dbReference type="EMBL" id="KAB5568442.1"/>
    </source>
</evidence>
<dbReference type="SUPFAM" id="SSF101941">
    <property type="entry name" value="NAC domain"/>
    <property type="match status" value="1"/>
</dbReference>
<evidence type="ECO:0000259" key="8">
    <source>
        <dbReference type="PROSITE" id="PS50102"/>
    </source>
</evidence>
<dbReference type="Pfam" id="PF14304">
    <property type="entry name" value="CSTF_C"/>
    <property type="match status" value="1"/>
</dbReference>
<evidence type="ECO:0000256" key="5">
    <source>
        <dbReference type="ARBA" id="ARBA00023242"/>
    </source>
</evidence>
<dbReference type="PROSITE" id="PS51005">
    <property type="entry name" value="NAC"/>
    <property type="match status" value="1"/>
</dbReference>
<accession>A0A5N5NMA6</accession>
<comment type="subcellular location">
    <subcellularLocation>
        <location evidence="1">Nucleus</location>
    </subcellularLocation>
</comment>
<keyword evidence="3" id="KW-0238">DNA-binding</keyword>
<dbReference type="InterPro" id="IPR038192">
    <property type="entry name" value="CSTF_C_sf"/>
</dbReference>
<evidence type="ECO:0000256" key="6">
    <source>
        <dbReference type="PROSITE-ProRule" id="PRU00176"/>
    </source>
</evidence>
<dbReference type="FunFam" id="2.170.150.80:FF:000002">
    <property type="entry name" value="Nac domain-containing protein 86"/>
    <property type="match status" value="1"/>
</dbReference>
<proteinExistence type="predicted"/>
<dbReference type="CDD" id="cd12398">
    <property type="entry name" value="RRM_CSTF2_RNA15_like"/>
    <property type="match status" value="1"/>
</dbReference>
<dbReference type="AlphaFoldDB" id="A0A5N5NMA6"/>
<keyword evidence="11" id="KW-1185">Reference proteome</keyword>
<keyword evidence="5" id="KW-0539">Nucleus</keyword>
<evidence type="ECO:0000256" key="3">
    <source>
        <dbReference type="ARBA" id="ARBA00023125"/>
    </source>
</evidence>
<dbReference type="Gene3D" id="3.30.70.330">
    <property type="match status" value="1"/>
</dbReference>
<dbReference type="InterPro" id="IPR012677">
    <property type="entry name" value="Nucleotide-bd_a/b_plait_sf"/>
</dbReference>
<evidence type="ECO:0000259" key="9">
    <source>
        <dbReference type="PROSITE" id="PS51005"/>
    </source>
</evidence>
<dbReference type="InterPro" id="IPR036093">
    <property type="entry name" value="NAC_dom_sf"/>
</dbReference>
<evidence type="ECO:0000256" key="7">
    <source>
        <dbReference type="SAM" id="MobiDB-lite"/>
    </source>
</evidence>
<dbReference type="SUPFAM" id="SSF54928">
    <property type="entry name" value="RNA-binding domain, RBD"/>
    <property type="match status" value="1"/>
</dbReference>
<reference evidence="11" key="1">
    <citation type="journal article" date="2019" name="Gigascience">
        <title>De novo genome assembly of the endangered Acer yangbiense, a plant species with extremely small populations endemic to Yunnan Province, China.</title>
        <authorList>
            <person name="Yang J."/>
            <person name="Wariss H.M."/>
            <person name="Tao L."/>
            <person name="Zhang R."/>
            <person name="Yun Q."/>
            <person name="Hollingsworth P."/>
            <person name="Dao Z."/>
            <person name="Luo G."/>
            <person name="Guo H."/>
            <person name="Ma Y."/>
            <person name="Sun W."/>
        </authorList>
    </citation>
    <scope>NUCLEOTIDE SEQUENCE [LARGE SCALE GENOMIC DNA]</scope>
    <source>
        <strain evidence="11">cv. br00</strain>
    </source>
</reference>
<comment type="caution">
    <text evidence="10">The sequence shown here is derived from an EMBL/GenBank/DDBJ whole genome shotgun (WGS) entry which is preliminary data.</text>
</comment>
<dbReference type="FunFam" id="3.30.70.330:FF:000378">
    <property type="entry name" value="Cleavage stimulating factor 64"/>
    <property type="match status" value="1"/>
</dbReference>
<feature type="compositionally biased region" description="Basic and acidic residues" evidence="7">
    <location>
        <begin position="671"/>
        <end position="685"/>
    </location>
</feature>
<feature type="domain" description="NAC" evidence="9">
    <location>
        <begin position="16"/>
        <end position="166"/>
    </location>
</feature>
<feature type="domain" description="RRM" evidence="8">
    <location>
        <begin position="600"/>
        <end position="674"/>
    </location>
</feature>
<dbReference type="GO" id="GO:0006355">
    <property type="term" value="P:regulation of DNA-templated transcription"/>
    <property type="evidence" value="ECO:0007669"/>
    <property type="project" value="InterPro"/>
</dbReference>
<protein>
    <recommendedName>
        <fullName evidence="12">NAC domain-containing protein</fullName>
    </recommendedName>
</protein>
<evidence type="ECO:0000313" key="11">
    <source>
        <dbReference type="Proteomes" id="UP000326939"/>
    </source>
</evidence>
<feature type="region of interest" description="Disordered" evidence="7">
    <location>
        <begin position="970"/>
        <end position="994"/>
    </location>
</feature>
<dbReference type="Gene3D" id="1.10.20.70">
    <property type="entry name" value="Transcription termination and cleavage factor, C-terminal domain"/>
    <property type="match status" value="1"/>
</dbReference>
<evidence type="ECO:0008006" key="12">
    <source>
        <dbReference type="Google" id="ProtNLM"/>
    </source>
</evidence>
<dbReference type="InterPro" id="IPR025742">
    <property type="entry name" value="CSTF2_hinge"/>
</dbReference>
<dbReference type="InterPro" id="IPR003441">
    <property type="entry name" value="NAC-dom"/>
</dbReference>
<dbReference type="Pfam" id="PF14327">
    <property type="entry name" value="CSTF2_hinge"/>
    <property type="match status" value="1"/>
</dbReference>
<dbReference type="GO" id="GO:0003677">
    <property type="term" value="F:DNA binding"/>
    <property type="evidence" value="ECO:0007669"/>
    <property type="project" value="UniProtKB-KW"/>
</dbReference>
<dbReference type="Gene3D" id="2.170.150.80">
    <property type="entry name" value="NAC domain"/>
    <property type="match status" value="1"/>
</dbReference>
<dbReference type="FunFam" id="1.25.40.630:FF:000002">
    <property type="entry name" value="Cleavage stimulating factor 64"/>
    <property type="match status" value="1"/>
</dbReference>
<dbReference type="SMART" id="SM00360">
    <property type="entry name" value="RRM"/>
    <property type="match status" value="1"/>
</dbReference>
<dbReference type="InterPro" id="IPR000504">
    <property type="entry name" value="RRM_dom"/>
</dbReference>
<sequence>MKVTTDSFLGADDMAWPPGFRFHPTDEELVVYYLKRKICKKRLKLNIVREVDVYKWDPEELPGQSILKTGDRQWFFFSPRDRKYPNGARSNRATRQGYWKATGKDRIVVCNSRNVGLKKTLVFYRGRAPNGDRTDWVMHEYTMDEEELKRCPNVQDYYALYKVYKKSGAGPKNGEQYGAPFKEEDWVDDEFPRVNGLVTPEVPVKQHIEATLVDNFKLSTPLEPPLNDFEEIIKQIGGELAFNELQNNDFTCLLPQVTGEEEAQSTLVDPCFREFVCEPVEELTTSDQHCNKHTNFKFDQSDTSTLRLHEAPEVTSATNYEQAPQLNEGDFLEINDLIDPEPSFSNAEQPVENLQFDDFDGLSEFDLYHDAAMFLRDLGPVDQEAVSHSFMHPYGCDMVNQVGYQSQPDSIINAVDYQLQQSNLVASQVDCDLQPQFFDAEQMNNHLWVHGQRSNMSSASESHNGIFFQSPPGDVCESSNNSTIANENQGVKEGDAANGWLSSALWDFVESIPTTPASASENPLVNKAIERMSSFSRIRMNVKSINLEAASRIRMNVSSINVAAANGAASVRSAGRTKGFVLLSIVGVLCAILWVFLGSVGNIPYDATEEQLIEICREVGPVVSFRLVIDRETGKPKGYGFCEYKDEETALSARRNLQGYEINGRQLRVDFAENDKNADRNREQGRGGPRLAANNDPQKQGGGPAILEEPAQHQPIGLHIAITAATVMAGALGGAQTVMQSNQNGLQSQTALASDPLTLHLAKMSRNQLNEIMSQLKGMATQNREAAHQLLLGKPQLSKALFQAQIMLGMVTPQVLQLPNIRQSTGQPALSSLQDSQQVQRPTVSNLPGFTPTAQRMQLGLGQFSTGPQPSVQPQKSLVHNQFSATLQPTVQAQTQIPQHVNNHVPHHATLLGQSAPLPSTLPSVRPPVQMANSTPLNQQMQPSLVQHTGQVGNTSARHNPQTVLPNKAMQSSLLSRPPATGSFQSGLPLSSGISDAANVDRSTLRSNAYLNMQTSAAHDSKEPINRPSKVLKLDDGRSMSVPIRGSNSFSATGSGPSQTPSASSVPPNPLPRPEELQHSGKQVPQLPADIESALLQQVMNLTPEQLSSLPPDQQQQVIQLQQALRRDQMQPS</sequence>
<organism evidence="10 11">
    <name type="scientific">Salix brachista</name>
    <dbReference type="NCBI Taxonomy" id="2182728"/>
    <lineage>
        <taxon>Eukaryota</taxon>
        <taxon>Viridiplantae</taxon>
        <taxon>Streptophyta</taxon>
        <taxon>Embryophyta</taxon>
        <taxon>Tracheophyta</taxon>
        <taxon>Spermatophyta</taxon>
        <taxon>Magnoliopsida</taxon>
        <taxon>eudicotyledons</taxon>
        <taxon>Gunneridae</taxon>
        <taxon>Pentapetalae</taxon>
        <taxon>rosids</taxon>
        <taxon>fabids</taxon>
        <taxon>Malpighiales</taxon>
        <taxon>Salicaceae</taxon>
        <taxon>Saliceae</taxon>
        <taxon>Salix</taxon>
    </lineage>
</organism>
<keyword evidence="2" id="KW-0805">Transcription regulation</keyword>
<dbReference type="Proteomes" id="UP000326939">
    <property type="component" value="Chromosome 2"/>
</dbReference>
<dbReference type="GO" id="GO:0031124">
    <property type="term" value="P:mRNA 3'-end processing"/>
    <property type="evidence" value="ECO:0007669"/>
    <property type="project" value="InterPro"/>
</dbReference>
<feature type="compositionally biased region" description="Polar residues" evidence="7">
    <location>
        <begin position="1046"/>
        <end position="1066"/>
    </location>
</feature>
<dbReference type="InterPro" id="IPR026896">
    <property type="entry name" value="CSTF_C"/>
</dbReference>
<feature type="region of interest" description="Disordered" evidence="7">
    <location>
        <begin position="826"/>
        <end position="849"/>
    </location>
</feature>
<feature type="compositionally biased region" description="Polar residues" evidence="7">
    <location>
        <begin position="982"/>
        <end position="994"/>
    </location>
</feature>
<dbReference type="Pfam" id="PF02365">
    <property type="entry name" value="NAM"/>
    <property type="match status" value="1"/>
</dbReference>
<dbReference type="Gene3D" id="1.25.40.630">
    <property type="match status" value="1"/>
</dbReference>
<dbReference type="FunFam" id="1.10.20.70:FF:000002">
    <property type="entry name" value="Related to Cleavage stimulation factor"/>
    <property type="match status" value="1"/>
</dbReference>
<dbReference type="Pfam" id="PF00076">
    <property type="entry name" value="RRM_1"/>
    <property type="match status" value="1"/>
</dbReference>
<keyword evidence="6" id="KW-0694">RNA-binding</keyword>
<dbReference type="GO" id="GO:0005847">
    <property type="term" value="C:mRNA cleavage and polyadenylation specificity factor complex"/>
    <property type="evidence" value="ECO:0007669"/>
    <property type="project" value="TreeGrafter"/>
</dbReference>
<feature type="region of interest" description="Disordered" evidence="7">
    <location>
        <begin position="671"/>
        <end position="708"/>
    </location>
</feature>
<evidence type="ECO:0000256" key="4">
    <source>
        <dbReference type="ARBA" id="ARBA00023163"/>
    </source>
</evidence>
<feature type="region of interest" description="Disordered" evidence="7">
    <location>
        <begin position="1104"/>
        <end position="1133"/>
    </location>
</feature>